<dbReference type="eggNOG" id="ENOG502Z8JM">
    <property type="taxonomic scope" value="Bacteria"/>
</dbReference>
<keyword evidence="3" id="KW-1185">Reference proteome</keyword>
<proteinExistence type="predicted"/>
<organism evidence="2 3">
    <name type="scientific">Actinomyces massiliensis F0489</name>
    <dbReference type="NCBI Taxonomy" id="1125718"/>
    <lineage>
        <taxon>Bacteria</taxon>
        <taxon>Bacillati</taxon>
        <taxon>Actinomycetota</taxon>
        <taxon>Actinomycetes</taxon>
        <taxon>Actinomycetales</taxon>
        <taxon>Actinomycetaceae</taxon>
        <taxon>Actinomyces</taxon>
    </lineage>
</organism>
<evidence type="ECO:0000256" key="1">
    <source>
        <dbReference type="SAM" id="MobiDB-lite"/>
    </source>
</evidence>
<dbReference type="PATRIC" id="fig|1125718.3.peg.1850"/>
<evidence type="ECO:0000313" key="3">
    <source>
        <dbReference type="Proteomes" id="UP000002941"/>
    </source>
</evidence>
<sequence>MSSHAAPAQDGLDHTGGANPGALWDGDPGSLPRDTRRTLVRLLQGPYLTTELHPELWNALLKDEADIRRRLGDLFLELVIDRAAGLAFTRNASDPTGAAPSVMRAMRLTLVDTVLLLHLRTLLLRANTPGERVFVDRSEIDDHLSVYRPHTSTDHTGFMRRVSSSVDKLKRAALLRDTDVAERYEVSPVLALVFTADEVAAVTAEYRRLLGEDGRDSSDSSESSGGSGGSESNGAPEGGLLGGGAPADAGKGGAPAGAPAEERPASPEAASDPVANSSEERDES</sequence>
<feature type="region of interest" description="Disordered" evidence="1">
    <location>
        <begin position="212"/>
        <end position="284"/>
    </location>
</feature>
<dbReference type="RefSeq" id="WP_008732165.1">
    <property type="nucleotide sequence ID" value="NZ_AKFT01000150.1"/>
</dbReference>
<dbReference type="InterPro" id="IPR025449">
    <property type="entry name" value="JetB"/>
</dbReference>
<accession>J0NBM8</accession>
<evidence type="ECO:0000313" key="2">
    <source>
        <dbReference type="EMBL" id="EJF42042.1"/>
    </source>
</evidence>
<reference evidence="2 3" key="1">
    <citation type="submission" date="2012-05" db="EMBL/GenBank/DDBJ databases">
        <authorList>
            <person name="Harkins D.M."/>
            <person name="Madupu R."/>
            <person name="Durkin A.S."/>
            <person name="Torralba M."/>
            <person name="Methe B."/>
            <person name="Sutton G.G."/>
            <person name="Nelson K.E."/>
        </authorList>
    </citation>
    <scope>NUCLEOTIDE SEQUENCE [LARGE SCALE GENOMIC DNA]</scope>
    <source>
        <strain evidence="2 3">F0489</strain>
    </source>
</reference>
<dbReference type="Pfam" id="PF13835">
    <property type="entry name" value="DUF4194"/>
    <property type="match status" value="1"/>
</dbReference>
<feature type="compositionally biased region" description="Gly residues" evidence="1">
    <location>
        <begin position="225"/>
        <end position="255"/>
    </location>
</feature>
<feature type="region of interest" description="Disordered" evidence="1">
    <location>
        <begin position="1"/>
        <end position="30"/>
    </location>
</feature>
<gene>
    <name evidence="2" type="ORF">HMPREF1318_2143</name>
</gene>
<comment type="caution">
    <text evidence="2">The sequence shown here is derived from an EMBL/GenBank/DDBJ whole genome shotgun (WGS) entry which is preliminary data.</text>
</comment>
<protein>
    <submittedName>
        <fullName evidence="2">PF13835 domain protein</fullName>
    </submittedName>
</protein>
<dbReference type="EMBL" id="AKFT01000150">
    <property type="protein sequence ID" value="EJF42042.1"/>
    <property type="molecule type" value="Genomic_DNA"/>
</dbReference>
<dbReference type="Proteomes" id="UP000002941">
    <property type="component" value="Unassembled WGS sequence"/>
</dbReference>
<dbReference type="OrthoDB" id="3725402at2"/>
<dbReference type="AlphaFoldDB" id="J0NBM8"/>
<name>J0NBM8_9ACTO</name>